<accession>A0A382IHI4</accession>
<dbReference type="Gene3D" id="2.40.170.20">
    <property type="entry name" value="TonB-dependent receptor, beta-barrel domain"/>
    <property type="match status" value="1"/>
</dbReference>
<gene>
    <name evidence="7" type="ORF">METZ01_LOCUS252068</name>
</gene>
<evidence type="ECO:0008006" key="8">
    <source>
        <dbReference type="Google" id="ProtNLM"/>
    </source>
</evidence>
<evidence type="ECO:0000256" key="1">
    <source>
        <dbReference type="ARBA" id="ARBA00004571"/>
    </source>
</evidence>
<dbReference type="SUPFAM" id="SSF56935">
    <property type="entry name" value="Porins"/>
    <property type="match status" value="1"/>
</dbReference>
<sequence>PELFGRLIAVYSKYQSDISVNIFDTPIAIRNRVREITLKGDADYFTSSDHTIRSGVDLTFFRFDYGVRFDQYRDNLSTDPFLLSAFVQDEWQVSALTETRLGIRTNYYEEGKRFVINPRFSLSHLLQDGLRAKLGGGSYQQFLQLVSQEGFSGGDVWVPLDKTVEPGRSWQIVSGIEWEPSGVYRLSAEAYITALANLVVLDEEAEENTQRGNSEDVFKTGGDGYATGLELFAEKRGGKLTGWLGYTLGWTRRTFAEVDEGRSFPPKYDRRHDVSMTGIYRFKPVCDTCGRWSFNFNFVYGTGQAFTPAAARYTLRDPAADEPIDRLLGARRNTGRLLPYHRLDVGLRRTLKLFGEGVDAEVYLQFFNFYNRRNEWFVEYDPEDSSKKPKVAHMLPVLPTFGFDFRF</sequence>
<feature type="non-terminal residue" evidence="7">
    <location>
        <position position="1"/>
    </location>
</feature>
<name>A0A382IHI4_9ZZZZ</name>
<proteinExistence type="predicted"/>
<comment type="subcellular location">
    <subcellularLocation>
        <location evidence="1">Cell outer membrane</location>
        <topology evidence="1">Multi-pass membrane protein</topology>
    </subcellularLocation>
</comment>
<evidence type="ECO:0000256" key="4">
    <source>
        <dbReference type="ARBA" id="ARBA00022729"/>
    </source>
</evidence>
<keyword evidence="4" id="KW-0732">Signal</keyword>
<evidence type="ECO:0000256" key="5">
    <source>
        <dbReference type="ARBA" id="ARBA00023136"/>
    </source>
</evidence>
<keyword evidence="6" id="KW-0998">Cell outer membrane</keyword>
<organism evidence="7">
    <name type="scientific">marine metagenome</name>
    <dbReference type="NCBI Taxonomy" id="408172"/>
    <lineage>
        <taxon>unclassified sequences</taxon>
        <taxon>metagenomes</taxon>
        <taxon>ecological metagenomes</taxon>
    </lineage>
</organism>
<evidence type="ECO:0000313" key="7">
    <source>
        <dbReference type="EMBL" id="SVB99214.1"/>
    </source>
</evidence>
<dbReference type="PANTHER" id="PTHR30069">
    <property type="entry name" value="TONB-DEPENDENT OUTER MEMBRANE RECEPTOR"/>
    <property type="match status" value="1"/>
</dbReference>
<keyword evidence="3" id="KW-0812">Transmembrane</keyword>
<dbReference type="GO" id="GO:0044718">
    <property type="term" value="P:siderophore transmembrane transport"/>
    <property type="evidence" value="ECO:0007669"/>
    <property type="project" value="TreeGrafter"/>
</dbReference>
<keyword evidence="5" id="KW-0472">Membrane</keyword>
<dbReference type="AlphaFoldDB" id="A0A382IHI4"/>
<dbReference type="InterPro" id="IPR039426">
    <property type="entry name" value="TonB-dep_rcpt-like"/>
</dbReference>
<dbReference type="GO" id="GO:0015344">
    <property type="term" value="F:siderophore uptake transmembrane transporter activity"/>
    <property type="evidence" value="ECO:0007669"/>
    <property type="project" value="TreeGrafter"/>
</dbReference>
<protein>
    <recommendedName>
        <fullName evidence="8">TonB-dependent receptor-like beta-barrel domain-containing protein</fullName>
    </recommendedName>
</protein>
<evidence type="ECO:0000256" key="3">
    <source>
        <dbReference type="ARBA" id="ARBA00022692"/>
    </source>
</evidence>
<keyword evidence="2" id="KW-0813">Transport</keyword>
<dbReference type="InterPro" id="IPR036942">
    <property type="entry name" value="Beta-barrel_TonB_sf"/>
</dbReference>
<dbReference type="PANTHER" id="PTHR30069:SF29">
    <property type="entry name" value="HEMOGLOBIN AND HEMOGLOBIN-HAPTOGLOBIN-BINDING PROTEIN 1-RELATED"/>
    <property type="match status" value="1"/>
</dbReference>
<reference evidence="7" key="1">
    <citation type="submission" date="2018-05" db="EMBL/GenBank/DDBJ databases">
        <authorList>
            <person name="Lanie J.A."/>
            <person name="Ng W.-L."/>
            <person name="Kazmierczak K.M."/>
            <person name="Andrzejewski T.M."/>
            <person name="Davidsen T.M."/>
            <person name="Wayne K.J."/>
            <person name="Tettelin H."/>
            <person name="Glass J.I."/>
            <person name="Rusch D."/>
            <person name="Podicherti R."/>
            <person name="Tsui H.-C.T."/>
            <person name="Winkler M.E."/>
        </authorList>
    </citation>
    <scope>NUCLEOTIDE SEQUENCE</scope>
</reference>
<evidence type="ECO:0000256" key="6">
    <source>
        <dbReference type="ARBA" id="ARBA00023237"/>
    </source>
</evidence>
<dbReference type="EMBL" id="UINC01067500">
    <property type="protein sequence ID" value="SVB99214.1"/>
    <property type="molecule type" value="Genomic_DNA"/>
</dbReference>
<dbReference type="GO" id="GO:0009279">
    <property type="term" value="C:cell outer membrane"/>
    <property type="evidence" value="ECO:0007669"/>
    <property type="project" value="UniProtKB-SubCell"/>
</dbReference>
<evidence type="ECO:0000256" key="2">
    <source>
        <dbReference type="ARBA" id="ARBA00022448"/>
    </source>
</evidence>